<dbReference type="Gene3D" id="1.10.10.160">
    <property type="match status" value="1"/>
</dbReference>
<protein>
    <recommendedName>
        <fullName evidence="9">DNA 3'-5' helicase</fullName>
        <ecNumber evidence="9">5.6.2.4</ecNumber>
    </recommendedName>
</protein>
<dbReference type="PROSITE" id="PS51198">
    <property type="entry name" value="UVRD_HELICASE_ATP_BIND"/>
    <property type="match status" value="1"/>
</dbReference>
<accession>A0A1T4VMN4</accession>
<dbReference type="Gene3D" id="3.40.50.300">
    <property type="entry name" value="P-loop containing nucleotide triphosphate hydrolases"/>
    <property type="match status" value="3"/>
</dbReference>
<evidence type="ECO:0000313" key="13">
    <source>
        <dbReference type="EMBL" id="SKA66223.1"/>
    </source>
</evidence>
<gene>
    <name evidence="13" type="ORF">SAMN02745111_01249</name>
</gene>
<evidence type="ECO:0000256" key="5">
    <source>
        <dbReference type="ARBA" id="ARBA00022840"/>
    </source>
</evidence>
<evidence type="ECO:0000256" key="9">
    <source>
        <dbReference type="ARBA" id="ARBA00034808"/>
    </source>
</evidence>
<dbReference type="Pfam" id="PF00580">
    <property type="entry name" value="UvrD-helicase"/>
    <property type="match status" value="1"/>
</dbReference>
<dbReference type="SUPFAM" id="SSF52540">
    <property type="entry name" value="P-loop containing nucleoside triphosphate hydrolases"/>
    <property type="match status" value="1"/>
</dbReference>
<evidence type="ECO:0000256" key="1">
    <source>
        <dbReference type="ARBA" id="ARBA00009922"/>
    </source>
</evidence>
<evidence type="ECO:0000256" key="11">
    <source>
        <dbReference type="PROSITE-ProRule" id="PRU00560"/>
    </source>
</evidence>
<keyword evidence="2 11" id="KW-0547">Nucleotide-binding</keyword>
<comment type="similarity">
    <text evidence="1">Belongs to the helicase family. UvrD subfamily.</text>
</comment>
<keyword evidence="6" id="KW-0238">DNA-binding</keyword>
<keyword evidence="5 11" id="KW-0067">ATP-binding</keyword>
<evidence type="ECO:0000256" key="8">
    <source>
        <dbReference type="ARBA" id="ARBA00034617"/>
    </source>
</evidence>
<comment type="catalytic activity">
    <reaction evidence="10">
        <text>ATP + H2O = ADP + phosphate + H(+)</text>
        <dbReference type="Rhea" id="RHEA:13065"/>
        <dbReference type="ChEBI" id="CHEBI:15377"/>
        <dbReference type="ChEBI" id="CHEBI:15378"/>
        <dbReference type="ChEBI" id="CHEBI:30616"/>
        <dbReference type="ChEBI" id="CHEBI:43474"/>
        <dbReference type="ChEBI" id="CHEBI:456216"/>
        <dbReference type="EC" id="5.6.2.4"/>
    </reaction>
</comment>
<dbReference type="EMBL" id="FUXZ01000007">
    <property type="protein sequence ID" value="SKA66223.1"/>
    <property type="molecule type" value="Genomic_DNA"/>
</dbReference>
<dbReference type="AlphaFoldDB" id="A0A1T4VMN4"/>
<organism evidence="13 14">
    <name type="scientific">Eubacterium uniforme</name>
    <dbReference type="NCBI Taxonomy" id="39495"/>
    <lineage>
        <taxon>Bacteria</taxon>
        <taxon>Bacillati</taxon>
        <taxon>Bacillota</taxon>
        <taxon>Clostridia</taxon>
        <taxon>Eubacteriales</taxon>
        <taxon>Eubacteriaceae</taxon>
        <taxon>Eubacterium</taxon>
    </lineage>
</organism>
<dbReference type="RefSeq" id="WP_159444307.1">
    <property type="nucleotide sequence ID" value="NZ_FUXZ01000007.1"/>
</dbReference>
<dbReference type="GO" id="GO:0016887">
    <property type="term" value="F:ATP hydrolysis activity"/>
    <property type="evidence" value="ECO:0007669"/>
    <property type="project" value="RHEA"/>
</dbReference>
<keyword evidence="4 11" id="KW-0347">Helicase</keyword>
<dbReference type="Pfam" id="PF13361">
    <property type="entry name" value="UvrD_C"/>
    <property type="match status" value="2"/>
</dbReference>
<dbReference type="STRING" id="39495.SAMN02745111_01249"/>
<keyword evidence="14" id="KW-1185">Reference proteome</keyword>
<proteinExistence type="inferred from homology"/>
<reference evidence="13 14" key="1">
    <citation type="submission" date="2017-02" db="EMBL/GenBank/DDBJ databases">
        <authorList>
            <person name="Peterson S.W."/>
        </authorList>
    </citation>
    <scope>NUCLEOTIDE SEQUENCE [LARGE SCALE GENOMIC DNA]</scope>
    <source>
        <strain evidence="13 14">ATCC 35992</strain>
    </source>
</reference>
<dbReference type="PANTHER" id="PTHR11070">
    <property type="entry name" value="UVRD / RECB / PCRA DNA HELICASE FAMILY MEMBER"/>
    <property type="match status" value="1"/>
</dbReference>
<dbReference type="GO" id="GO:0000725">
    <property type="term" value="P:recombinational repair"/>
    <property type="evidence" value="ECO:0007669"/>
    <property type="project" value="TreeGrafter"/>
</dbReference>
<dbReference type="EC" id="5.6.2.4" evidence="9"/>
<feature type="binding site" evidence="11">
    <location>
        <begin position="25"/>
        <end position="32"/>
    </location>
    <ligand>
        <name>ATP</name>
        <dbReference type="ChEBI" id="CHEBI:30616"/>
    </ligand>
</feature>
<feature type="domain" description="UvrD-like helicase ATP-binding" evidence="12">
    <location>
        <begin position="4"/>
        <end position="286"/>
    </location>
</feature>
<dbReference type="InterPro" id="IPR014017">
    <property type="entry name" value="DNA_helicase_UvrD-like_C"/>
</dbReference>
<evidence type="ECO:0000256" key="7">
    <source>
        <dbReference type="ARBA" id="ARBA00023235"/>
    </source>
</evidence>
<dbReference type="InterPro" id="IPR027417">
    <property type="entry name" value="P-loop_NTPase"/>
</dbReference>
<dbReference type="InterPro" id="IPR013986">
    <property type="entry name" value="DExx_box_DNA_helicase_dom_sf"/>
</dbReference>
<dbReference type="CDD" id="cd17932">
    <property type="entry name" value="DEXQc_UvrD"/>
    <property type="match status" value="1"/>
</dbReference>
<evidence type="ECO:0000256" key="6">
    <source>
        <dbReference type="ARBA" id="ARBA00023125"/>
    </source>
</evidence>
<dbReference type="GO" id="GO:0005524">
    <property type="term" value="F:ATP binding"/>
    <property type="evidence" value="ECO:0007669"/>
    <property type="project" value="UniProtKB-UniRule"/>
</dbReference>
<dbReference type="Gene3D" id="1.10.486.10">
    <property type="entry name" value="PCRA, domain 4"/>
    <property type="match status" value="1"/>
</dbReference>
<evidence type="ECO:0000256" key="4">
    <source>
        <dbReference type="ARBA" id="ARBA00022806"/>
    </source>
</evidence>
<dbReference type="GO" id="GO:0043138">
    <property type="term" value="F:3'-5' DNA helicase activity"/>
    <property type="evidence" value="ECO:0007669"/>
    <property type="project" value="UniProtKB-EC"/>
</dbReference>
<dbReference type="PANTHER" id="PTHR11070:SF2">
    <property type="entry name" value="ATP-DEPENDENT DNA HELICASE SRS2"/>
    <property type="match status" value="1"/>
</dbReference>
<dbReference type="OrthoDB" id="9810135at2"/>
<name>A0A1T4VMN4_9FIRM</name>
<dbReference type="InterPro" id="IPR000212">
    <property type="entry name" value="DNA_helicase_UvrD/REP"/>
</dbReference>
<evidence type="ECO:0000259" key="12">
    <source>
        <dbReference type="PROSITE" id="PS51198"/>
    </source>
</evidence>
<sequence>MKKYNLDEYQKKAIDVKDGAYLCIAGPGSGKTTVITHRVLSLINKGVSPDNILVITFTKKAAVSMEYRFKNMIGLDTCMPVTFGTFHSVFFKLIRMYTKINVDNLASDKERMNICFEILKKLGYLQKYDKDAINDALNMISVLKNDVKKEDEQNGYEKNGMLAMVSSEYASKILCMYNACLKEKGLIDYEDILIIMREICVNNPDILEKIQEKYKYIMVDEFQDINELQMDIVNRIVGKYGNIFAVGDEDQAIYGFRGARSDIMLRFKEIYTDSTILNLKNNYRSDSSIIDTSNKLITNNKKRYKKEILGVSNIDGAFAVKMYLNANDEYAFIRNLIVNRKKGESIAILIRKNIDGVVISNYLDRLGIKHDFDMIGHTMYKTGILFEVMKDIKEAVRSNKLYNVDSRIIGKLKPPRALEYILNAKGYNLRAKTSVMVADGIDILREDSRKFKTINEWIDYSEGIISIGNEEKIRDVSLEPYPVILTMHASKGLEFDTVIIPMLNEGIIPNRRIVTNDDMEEERRLLYVAMTRAKHNLYITARKSEDGKSFEISRFYNEII</sequence>
<dbReference type="GO" id="GO:0003677">
    <property type="term" value="F:DNA binding"/>
    <property type="evidence" value="ECO:0007669"/>
    <property type="project" value="UniProtKB-KW"/>
</dbReference>
<evidence type="ECO:0000313" key="14">
    <source>
        <dbReference type="Proteomes" id="UP000190814"/>
    </source>
</evidence>
<evidence type="ECO:0000256" key="2">
    <source>
        <dbReference type="ARBA" id="ARBA00022741"/>
    </source>
</evidence>
<dbReference type="Proteomes" id="UP000190814">
    <property type="component" value="Unassembled WGS sequence"/>
</dbReference>
<keyword evidence="3 11" id="KW-0378">Hydrolase</keyword>
<evidence type="ECO:0000256" key="10">
    <source>
        <dbReference type="ARBA" id="ARBA00048988"/>
    </source>
</evidence>
<comment type="catalytic activity">
    <reaction evidence="8">
        <text>Couples ATP hydrolysis with the unwinding of duplex DNA by translocating in the 3'-5' direction.</text>
        <dbReference type="EC" id="5.6.2.4"/>
    </reaction>
</comment>
<keyword evidence="7" id="KW-0413">Isomerase</keyword>
<dbReference type="InterPro" id="IPR014016">
    <property type="entry name" value="UvrD-like_ATP-bd"/>
</dbReference>
<evidence type="ECO:0000256" key="3">
    <source>
        <dbReference type="ARBA" id="ARBA00022801"/>
    </source>
</evidence>